<feature type="active site" description="Proton donor/acceptor" evidence="2">
    <location>
        <position position="194"/>
    </location>
</feature>
<dbReference type="RefSeq" id="WP_006667761.1">
    <property type="nucleotide sequence ID" value="NZ_AOIP01000065.1"/>
</dbReference>
<dbReference type="AlphaFoldDB" id="M0AG00"/>
<gene>
    <name evidence="5" type="ORF">C480_21949</name>
</gene>
<evidence type="ECO:0000313" key="5">
    <source>
        <dbReference type="EMBL" id="ELY97655.1"/>
    </source>
</evidence>
<comment type="cofactor">
    <cofactor evidence="3">
        <name>Zn(2+)</name>
        <dbReference type="ChEBI" id="CHEBI:29105"/>
    </cofactor>
    <text evidence="3">Binds 1 divalent metal cation per subunit.</text>
</comment>
<sequence length="289" mass="31375">MARLERIVDIHAHTGEGPIWHPDERRLYWVDIPAGRLYGYDPAAGDYELVYETTGRPLGGTTVEADGALLLFTHGTVLRFDPTTAAVTTVAELETETRFNDVIADPEGRVFCGTMPGKNGLGELYRLDPDGTAAVVVENVDIANGMGFAPDGETFYFTESEAQRIYAFDYDRATGKLSNRRVLLETPPDDGIPDGMTVDKDGYIWSARWNGGRIIKYAPDGAAVDELDLPARKVSSVTLGGPSYDELYLTTALTDGDRATEGDGAGALFRVPDIDTGGVPEFRSRIASE</sequence>
<dbReference type="PRINTS" id="PR01790">
    <property type="entry name" value="SMP30FAMILY"/>
</dbReference>
<dbReference type="SUPFAM" id="SSF63829">
    <property type="entry name" value="Calcium-dependent phosphotriesterase"/>
    <property type="match status" value="1"/>
</dbReference>
<evidence type="ECO:0000259" key="4">
    <source>
        <dbReference type="Pfam" id="PF08450"/>
    </source>
</evidence>
<dbReference type="GO" id="GO:0005509">
    <property type="term" value="F:calcium ion binding"/>
    <property type="evidence" value="ECO:0007669"/>
    <property type="project" value="TreeGrafter"/>
</dbReference>
<feature type="binding site" evidence="3">
    <location>
        <position position="100"/>
    </location>
    <ligand>
        <name>substrate</name>
    </ligand>
</feature>
<evidence type="ECO:0000313" key="6">
    <source>
        <dbReference type="Proteomes" id="UP000011591"/>
    </source>
</evidence>
<evidence type="ECO:0000256" key="2">
    <source>
        <dbReference type="PIRSR" id="PIRSR605511-1"/>
    </source>
</evidence>
<keyword evidence="3" id="KW-0479">Metal-binding</keyword>
<dbReference type="GO" id="GO:0004341">
    <property type="term" value="F:gluconolactonase activity"/>
    <property type="evidence" value="ECO:0007669"/>
    <property type="project" value="TreeGrafter"/>
</dbReference>
<dbReference type="Gene3D" id="2.120.10.30">
    <property type="entry name" value="TolB, C-terminal domain"/>
    <property type="match status" value="1"/>
</dbReference>
<feature type="domain" description="SMP-30/Gluconolactonase/LRE-like region" evidence="4">
    <location>
        <begin position="15"/>
        <end position="252"/>
    </location>
</feature>
<organism evidence="5 6">
    <name type="scientific">Natrialba aegyptia DSM 13077</name>
    <dbReference type="NCBI Taxonomy" id="1227491"/>
    <lineage>
        <taxon>Archaea</taxon>
        <taxon>Methanobacteriati</taxon>
        <taxon>Methanobacteriota</taxon>
        <taxon>Stenosarchaea group</taxon>
        <taxon>Halobacteria</taxon>
        <taxon>Halobacteriales</taxon>
        <taxon>Natrialbaceae</taxon>
        <taxon>Natrialba</taxon>
    </lineage>
</organism>
<dbReference type="InterPro" id="IPR013658">
    <property type="entry name" value="SGL"/>
</dbReference>
<evidence type="ECO:0000256" key="3">
    <source>
        <dbReference type="PIRSR" id="PIRSR605511-2"/>
    </source>
</evidence>
<keyword evidence="3" id="KW-0862">Zinc</keyword>
<dbReference type="InterPro" id="IPR011042">
    <property type="entry name" value="6-blade_b-propeller_TolB-like"/>
</dbReference>
<keyword evidence="6" id="KW-1185">Reference proteome</keyword>
<comment type="caution">
    <text evidence="5">The sequence shown here is derived from an EMBL/GenBank/DDBJ whole genome shotgun (WGS) entry which is preliminary data.</text>
</comment>
<feature type="binding site" evidence="3">
    <location>
        <position position="194"/>
    </location>
    <ligand>
        <name>a divalent metal cation</name>
        <dbReference type="ChEBI" id="CHEBI:60240"/>
    </ligand>
</feature>
<name>M0AG00_9EURY</name>
<feature type="binding site" evidence="3">
    <location>
        <position position="98"/>
    </location>
    <ligand>
        <name>substrate</name>
    </ligand>
</feature>
<evidence type="ECO:0000256" key="1">
    <source>
        <dbReference type="ARBA" id="ARBA00008853"/>
    </source>
</evidence>
<feature type="binding site" evidence="3">
    <location>
        <position position="144"/>
    </location>
    <ligand>
        <name>a divalent metal cation</name>
        <dbReference type="ChEBI" id="CHEBI:60240"/>
    </ligand>
</feature>
<protein>
    <submittedName>
        <fullName evidence="5">SMP-30/gluconolaconase/LRE-like region-containing protein</fullName>
    </submittedName>
</protein>
<dbReference type="Pfam" id="PF08450">
    <property type="entry name" value="SGL"/>
    <property type="match status" value="1"/>
</dbReference>
<dbReference type="GO" id="GO:0019853">
    <property type="term" value="P:L-ascorbic acid biosynthetic process"/>
    <property type="evidence" value="ECO:0007669"/>
    <property type="project" value="TreeGrafter"/>
</dbReference>
<accession>M0AG00</accession>
<dbReference type="EMBL" id="AOIP01000065">
    <property type="protein sequence ID" value="ELY97655.1"/>
    <property type="molecule type" value="Genomic_DNA"/>
</dbReference>
<comment type="similarity">
    <text evidence="1">Belongs to the SMP-30/CGR1 family.</text>
</comment>
<dbReference type="PANTHER" id="PTHR10907">
    <property type="entry name" value="REGUCALCIN"/>
    <property type="match status" value="1"/>
</dbReference>
<feature type="binding site" evidence="3">
    <location>
        <position position="16"/>
    </location>
    <ligand>
        <name>a divalent metal cation</name>
        <dbReference type="ChEBI" id="CHEBI:60240"/>
    </ligand>
</feature>
<dbReference type="Proteomes" id="UP000011591">
    <property type="component" value="Unassembled WGS sequence"/>
</dbReference>
<dbReference type="PATRIC" id="fig|1227491.4.peg.4415"/>
<dbReference type="InterPro" id="IPR005511">
    <property type="entry name" value="SMP-30"/>
</dbReference>
<proteinExistence type="inferred from homology"/>
<reference evidence="5 6" key="1">
    <citation type="journal article" date="2014" name="PLoS Genet.">
        <title>Phylogenetically driven sequencing of extremely halophilic archaea reveals strategies for static and dynamic osmo-response.</title>
        <authorList>
            <person name="Becker E.A."/>
            <person name="Seitzer P.M."/>
            <person name="Tritt A."/>
            <person name="Larsen D."/>
            <person name="Krusor M."/>
            <person name="Yao A.I."/>
            <person name="Wu D."/>
            <person name="Madern D."/>
            <person name="Eisen J.A."/>
            <person name="Darling A.E."/>
            <person name="Facciotti M.T."/>
        </authorList>
    </citation>
    <scope>NUCLEOTIDE SEQUENCE [LARGE SCALE GENOMIC DNA]</scope>
    <source>
        <strain evidence="5 6">DSM 13077</strain>
    </source>
</reference>
<dbReference type="PANTHER" id="PTHR10907:SF47">
    <property type="entry name" value="REGUCALCIN"/>
    <property type="match status" value="1"/>
</dbReference>
<dbReference type="OrthoDB" id="341532at2157"/>